<name>A0A1G1ZJJ1_9BACT</name>
<protein>
    <submittedName>
        <fullName evidence="2">Uncharacterized protein</fullName>
    </submittedName>
</protein>
<dbReference type="EMBL" id="MHJG01000005">
    <property type="protein sequence ID" value="OGY64276.1"/>
    <property type="molecule type" value="Genomic_DNA"/>
</dbReference>
<accession>A0A1G1ZJJ1</accession>
<organism evidence="2 3">
    <name type="scientific">Candidatus Harrisonbacteria bacterium RIFCSPHIGHO2_02_FULL_42_16</name>
    <dbReference type="NCBI Taxonomy" id="1798404"/>
    <lineage>
        <taxon>Bacteria</taxon>
        <taxon>Candidatus Harrisoniibacteriota</taxon>
    </lineage>
</organism>
<evidence type="ECO:0000313" key="2">
    <source>
        <dbReference type="EMBL" id="OGY64276.1"/>
    </source>
</evidence>
<sequence length="257" mass="29379">MAGKLKSACQNLYLRLKQQSHWSLFLKAVIFAAVLYLAAWSDFRIISSIFFIIAAVVLYARPIFSGYQIWRAFTVLLVVAILGMKIVSGTALFFPAPLAFAFIFYLILGIKDYLFIKRSRIYYIAALLLFYSIFIIFFLADKSDWFAFKYGAVVLASYFLFWEWLGIITSFSFPKREMVISSAAALATGQILLATAFLPIGFLSAANFMLLFVFILNEFILKHFMGGISREFLIKRLILFFLLAGLIFWTSGWALNF</sequence>
<keyword evidence="1" id="KW-0472">Membrane</keyword>
<evidence type="ECO:0000313" key="3">
    <source>
        <dbReference type="Proteomes" id="UP000177960"/>
    </source>
</evidence>
<gene>
    <name evidence="2" type="ORF">A3B92_00625</name>
</gene>
<evidence type="ECO:0000256" key="1">
    <source>
        <dbReference type="SAM" id="Phobius"/>
    </source>
</evidence>
<feature type="transmembrane region" description="Helical" evidence="1">
    <location>
        <begin position="208"/>
        <end position="225"/>
    </location>
</feature>
<feature type="transmembrane region" description="Helical" evidence="1">
    <location>
        <begin position="237"/>
        <end position="255"/>
    </location>
</feature>
<feature type="transmembrane region" description="Helical" evidence="1">
    <location>
        <begin position="69"/>
        <end position="86"/>
    </location>
</feature>
<keyword evidence="1" id="KW-1133">Transmembrane helix</keyword>
<feature type="transmembrane region" description="Helical" evidence="1">
    <location>
        <begin position="146"/>
        <end position="167"/>
    </location>
</feature>
<dbReference type="AlphaFoldDB" id="A0A1G1ZJJ1"/>
<reference evidence="2 3" key="1">
    <citation type="journal article" date="2016" name="Nat. Commun.">
        <title>Thousands of microbial genomes shed light on interconnected biogeochemical processes in an aquifer system.</title>
        <authorList>
            <person name="Anantharaman K."/>
            <person name="Brown C.T."/>
            <person name="Hug L.A."/>
            <person name="Sharon I."/>
            <person name="Castelle C.J."/>
            <person name="Probst A.J."/>
            <person name="Thomas B.C."/>
            <person name="Singh A."/>
            <person name="Wilkins M.J."/>
            <person name="Karaoz U."/>
            <person name="Brodie E.L."/>
            <person name="Williams K.H."/>
            <person name="Hubbard S.S."/>
            <person name="Banfield J.F."/>
        </authorList>
    </citation>
    <scope>NUCLEOTIDE SEQUENCE [LARGE SCALE GENOMIC DNA]</scope>
</reference>
<feature type="transmembrane region" description="Helical" evidence="1">
    <location>
        <begin position="122"/>
        <end position="140"/>
    </location>
</feature>
<feature type="transmembrane region" description="Helical" evidence="1">
    <location>
        <begin position="179"/>
        <end position="202"/>
    </location>
</feature>
<proteinExistence type="predicted"/>
<dbReference type="Proteomes" id="UP000177960">
    <property type="component" value="Unassembled WGS sequence"/>
</dbReference>
<keyword evidence="1" id="KW-0812">Transmembrane</keyword>
<comment type="caution">
    <text evidence="2">The sequence shown here is derived from an EMBL/GenBank/DDBJ whole genome shotgun (WGS) entry which is preliminary data.</text>
</comment>
<dbReference type="STRING" id="1798404.A3B92_00625"/>
<feature type="transmembrane region" description="Helical" evidence="1">
    <location>
        <begin position="45"/>
        <end position="62"/>
    </location>
</feature>
<feature type="transmembrane region" description="Helical" evidence="1">
    <location>
        <begin position="92"/>
        <end position="110"/>
    </location>
</feature>
<feature type="transmembrane region" description="Helical" evidence="1">
    <location>
        <begin position="21"/>
        <end position="39"/>
    </location>
</feature>